<reference evidence="2" key="1">
    <citation type="submission" date="2017-07" db="EMBL/GenBank/DDBJ databases">
        <title>Taro Niue Genome Assembly and Annotation.</title>
        <authorList>
            <person name="Atibalentja N."/>
            <person name="Keating K."/>
            <person name="Fields C.J."/>
        </authorList>
    </citation>
    <scope>NUCLEOTIDE SEQUENCE</scope>
    <source>
        <strain evidence="2">Niue_2</strain>
        <tissue evidence="2">Leaf</tissue>
    </source>
</reference>
<dbReference type="Proteomes" id="UP000652761">
    <property type="component" value="Unassembled WGS sequence"/>
</dbReference>
<organism evidence="2 3">
    <name type="scientific">Colocasia esculenta</name>
    <name type="common">Wild taro</name>
    <name type="synonym">Arum esculentum</name>
    <dbReference type="NCBI Taxonomy" id="4460"/>
    <lineage>
        <taxon>Eukaryota</taxon>
        <taxon>Viridiplantae</taxon>
        <taxon>Streptophyta</taxon>
        <taxon>Embryophyta</taxon>
        <taxon>Tracheophyta</taxon>
        <taxon>Spermatophyta</taxon>
        <taxon>Magnoliopsida</taxon>
        <taxon>Liliopsida</taxon>
        <taxon>Araceae</taxon>
        <taxon>Aroideae</taxon>
        <taxon>Colocasieae</taxon>
        <taxon>Colocasia</taxon>
    </lineage>
</organism>
<gene>
    <name evidence="2" type="ORF">Taro_043201</name>
</gene>
<evidence type="ECO:0000256" key="1">
    <source>
        <dbReference type="SAM" id="MobiDB-lite"/>
    </source>
</evidence>
<protein>
    <submittedName>
        <fullName evidence="2">Uncharacterized protein</fullName>
    </submittedName>
</protein>
<accession>A0A843X3R7</accession>
<feature type="region of interest" description="Disordered" evidence="1">
    <location>
        <begin position="25"/>
        <end position="70"/>
    </location>
</feature>
<evidence type="ECO:0000313" key="2">
    <source>
        <dbReference type="EMBL" id="MQM10310.1"/>
    </source>
</evidence>
<keyword evidence="3" id="KW-1185">Reference proteome</keyword>
<dbReference type="EMBL" id="NMUH01004637">
    <property type="protein sequence ID" value="MQM10310.1"/>
    <property type="molecule type" value="Genomic_DNA"/>
</dbReference>
<feature type="compositionally biased region" description="Acidic residues" evidence="1">
    <location>
        <begin position="37"/>
        <end position="58"/>
    </location>
</feature>
<dbReference type="AlphaFoldDB" id="A0A843X3R7"/>
<sequence length="70" mass="8167">MSLIVLEDMREKGFNVENDFFSSFGEEVDPNAFEREVESDEEKESPDDEDEFEEEDAEFGISLASDDEYR</sequence>
<evidence type="ECO:0000313" key="3">
    <source>
        <dbReference type="Proteomes" id="UP000652761"/>
    </source>
</evidence>
<proteinExistence type="predicted"/>
<comment type="caution">
    <text evidence="2">The sequence shown here is derived from an EMBL/GenBank/DDBJ whole genome shotgun (WGS) entry which is preliminary data.</text>
</comment>
<name>A0A843X3R7_COLES</name>